<evidence type="ECO:0008006" key="3">
    <source>
        <dbReference type="Google" id="ProtNLM"/>
    </source>
</evidence>
<dbReference type="RefSeq" id="WP_181677248.1">
    <property type="nucleotide sequence ID" value="NZ_JABJVM010000014.1"/>
</dbReference>
<dbReference type="InterPro" id="IPR025674">
    <property type="entry name" value="Imm6"/>
</dbReference>
<gene>
    <name evidence="1" type="ORF">HPK16_12345</name>
</gene>
<accession>A0A7W1T7Z9</accession>
<comment type="caution">
    <text evidence="1">The sequence shown here is derived from an EMBL/GenBank/DDBJ whole genome shotgun (WGS) entry which is preliminary data.</text>
</comment>
<name>A0A7W1T7Z9_9LIST</name>
<dbReference type="Proteomes" id="UP000548787">
    <property type="component" value="Unassembled WGS sequence"/>
</dbReference>
<sequence length="165" mass="19169">MEKIWGELEDNRKKVLYLSLAEKMFSFMDTTTSNYNEGRMALDVCWKSLIDTKITADDIYVLIDSPDYNDIGEFAEQAEDPKNIEIWYTVLDAVAYMAWKMYEENGVKFLPQALEEISEDRITDFIQNIEKSGLMKKEDIEKAVEIIVDEDSDLSQKNIQKKLGI</sequence>
<dbReference type="Pfam" id="PF14434">
    <property type="entry name" value="Imm6"/>
    <property type="match status" value="1"/>
</dbReference>
<reference evidence="1 2" key="1">
    <citation type="submission" date="2020-08" db="EMBL/GenBank/DDBJ databases">
        <title>Listeria ohnekaius sp. nov. and Listeria portnoyii sp. nov. isolated from non-agricultural and natural environments.</title>
        <authorList>
            <person name="Weller D."/>
            <person name="Belias A.M."/>
            <person name="Liao J."/>
            <person name="Guo S."/>
            <person name="Orsi R.H."/>
            <person name="Wiedmann M."/>
        </authorList>
    </citation>
    <scope>NUCLEOTIDE SEQUENCE [LARGE SCALE GENOMIC DNA]</scope>
    <source>
        <strain evidence="1 2">FSL W9-0585</strain>
    </source>
</reference>
<evidence type="ECO:0000313" key="1">
    <source>
        <dbReference type="EMBL" id="MBA3927132.1"/>
    </source>
</evidence>
<proteinExistence type="predicted"/>
<dbReference type="EMBL" id="JABJVM010000014">
    <property type="protein sequence ID" value="MBA3927132.1"/>
    <property type="molecule type" value="Genomic_DNA"/>
</dbReference>
<protein>
    <recommendedName>
        <fullName evidence="3">Immunity protein Imm6</fullName>
    </recommendedName>
</protein>
<evidence type="ECO:0000313" key="2">
    <source>
        <dbReference type="Proteomes" id="UP000548787"/>
    </source>
</evidence>
<organism evidence="1 2">
    <name type="scientific">Listeria rustica</name>
    <dbReference type="NCBI Taxonomy" id="2713503"/>
    <lineage>
        <taxon>Bacteria</taxon>
        <taxon>Bacillati</taxon>
        <taxon>Bacillota</taxon>
        <taxon>Bacilli</taxon>
        <taxon>Bacillales</taxon>
        <taxon>Listeriaceae</taxon>
        <taxon>Listeria</taxon>
    </lineage>
</organism>
<keyword evidence="2" id="KW-1185">Reference proteome</keyword>
<dbReference type="AlphaFoldDB" id="A0A7W1T7Z9"/>